<evidence type="ECO:0000313" key="3">
    <source>
        <dbReference type="EMBL" id="SIN74404.1"/>
    </source>
</evidence>
<dbReference type="STRING" id="232089.SAMN05443544_0749"/>
<evidence type="ECO:0008006" key="5">
    <source>
        <dbReference type="Google" id="ProtNLM"/>
    </source>
</evidence>
<dbReference type="PANTHER" id="PTHR11092:SF0">
    <property type="entry name" value="EPIMERASE FAMILY PROTEIN SDR39U1"/>
    <property type="match status" value="1"/>
</dbReference>
<dbReference type="InterPro" id="IPR001509">
    <property type="entry name" value="Epimerase_deHydtase"/>
</dbReference>
<name>A0A1N6DUN6_9MICO</name>
<evidence type="ECO:0000259" key="2">
    <source>
        <dbReference type="Pfam" id="PF08338"/>
    </source>
</evidence>
<organism evidence="3 4">
    <name type="scientific">Agromyces cerinus subsp. cerinus</name>
    <dbReference type="NCBI Taxonomy" id="232089"/>
    <lineage>
        <taxon>Bacteria</taxon>
        <taxon>Bacillati</taxon>
        <taxon>Actinomycetota</taxon>
        <taxon>Actinomycetes</taxon>
        <taxon>Micrococcales</taxon>
        <taxon>Microbacteriaceae</taxon>
        <taxon>Agromyces</taxon>
    </lineage>
</organism>
<dbReference type="RefSeq" id="WP_074258954.1">
    <property type="nucleotide sequence ID" value="NZ_FSRJ01000001.1"/>
</dbReference>
<dbReference type="Proteomes" id="UP000184699">
    <property type="component" value="Unassembled WGS sequence"/>
</dbReference>
<evidence type="ECO:0000313" key="4">
    <source>
        <dbReference type="Proteomes" id="UP000184699"/>
    </source>
</evidence>
<reference evidence="4" key="1">
    <citation type="submission" date="2016-11" db="EMBL/GenBank/DDBJ databases">
        <authorList>
            <person name="Varghese N."/>
            <person name="Submissions S."/>
        </authorList>
    </citation>
    <scope>NUCLEOTIDE SEQUENCE [LARGE SCALE GENOMIC DNA]</scope>
    <source>
        <strain evidence="4">DSM 8595</strain>
    </source>
</reference>
<keyword evidence="4" id="KW-1185">Reference proteome</keyword>
<dbReference type="Pfam" id="PF08338">
    <property type="entry name" value="DUF1731"/>
    <property type="match status" value="1"/>
</dbReference>
<proteinExistence type="predicted"/>
<dbReference type="EMBL" id="FSRJ01000001">
    <property type="protein sequence ID" value="SIN74404.1"/>
    <property type="molecule type" value="Genomic_DNA"/>
</dbReference>
<evidence type="ECO:0000259" key="1">
    <source>
        <dbReference type="Pfam" id="PF01370"/>
    </source>
</evidence>
<dbReference type="AlphaFoldDB" id="A0A1N6DUN6"/>
<dbReference type="OrthoDB" id="9801773at2"/>
<dbReference type="InterPro" id="IPR013549">
    <property type="entry name" value="DUF1731"/>
</dbReference>
<dbReference type="PANTHER" id="PTHR11092">
    <property type="entry name" value="SUGAR NUCLEOTIDE EPIMERASE RELATED"/>
    <property type="match status" value="1"/>
</dbReference>
<accession>A0A1N6DUN6</accession>
<gene>
    <name evidence="3" type="ORF">SAMN05443544_0749</name>
</gene>
<feature type="domain" description="NAD-dependent epimerase/dehydratase" evidence="1">
    <location>
        <begin position="4"/>
        <end position="123"/>
    </location>
</feature>
<feature type="domain" description="DUF1731" evidence="2">
    <location>
        <begin position="278"/>
        <end position="314"/>
    </location>
</feature>
<dbReference type="Gene3D" id="3.40.50.720">
    <property type="entry name" value="NAD(P)-binding Rossmann-like Domain"/>
    <property type="match status" value="1"/>
</dbReference>
<dbReference type="SUPFAM" id="SSF51735">
    <property type="entry name" value="NAD(P)-binding Rossmann-fold domains"/>
    <property type="match status" value="1"/>
</dbReference>
<dbReference type="InterPro" id="IPR036291">
    <property type="entry name" value="NAD(P)-bd_dom_sf"/>
</dbReference>
<protein>
    <recommendedName>
        <fullName evidence="5">DUF1731 domain-containing protein</fullName>
    </recommendedName>
</protein>
<sequence length="332" mass="36156">MTRVVIAGASGFIGGYLVARYRAAGLEVRTIGRGASADASWHDPAAIARVVDGCDVLVNLAGRSVNCRYTPGNRAEIIRSRVETTAALRAAVESAAVPPRVWFNSSTATIYRHAEDRPMTERDGELGSGFSVDVAKAWESEFFEGALPSTRRIALRIAIVLGDGSVMRPLARLARFGLGGPQLDGRWPATRARRAAGTHHEFRARGGRQRFSWVHIDDVAGIIDFLVARPDLDGVVNVSAPNPSDNRTLMRIVRRLLGMPFGVPAWRWMLEPGSAVIRTETELVLKSRWVVPERLLDAGYEFAYPDLEPALRSILKPGSVRAEPVGAPITGE</sequence>
<dbReference type="Pfam" id="PF01370">
    <property type="entry name" value="Epimerase"/>
    <property type="match status" value="1"/>
</dbReference>